<dbReference type="PANTHER" id="PTHR35020:SF2">
    <property type="entry name" value="N-ACETYLGLUCOSAMINE-INDUCED PROTEIN 1"/>
    <property type="match status" value="1"/>
</dbReference>
<dbReference type="GO" id="GO:0005737">
    <property type="term" value="C:cytoplasm"/>
    <property type="evidence" value="ECO:0007669"/>
    <property type="project" value="TreeGrafter"/>
</dbReference>
<evidence type="ECO:0000256" key="1">
    <source>
        <dbReference type="SAM" id="MobiDB-lite"/>
    </source>
</evidence>
<comment type="caution">
    <text evidence="2">The sequence shown here is derived from an EMBL/GenBank/DDBJ whole genome shotgun (WGS) entry which is preliminary data.</text>
</comment>
<feature type="region of interest" description="Disordered" evidence="1">
    <location>
        <begin position="21"/>
        <end position="50"/>
    </location>
</feature>
<sequence length="265" mass="29447">MAPGDISDCTPAAALVTPHPAHPQQLAAKQQPAAPVLTSTSGSAASDGNINDANTKTVADYLAAFPHLTDLDKRILALPSDDHFTPHSWTSLRQLIAANDLHLLTRSPSQTRAYLDWTTDVRRRFGSITNYLLRERLRWTPAVQDEVQGIAFACADPTPFAHPDDFLVLRNDWPYGLDPGIVHICVWLKTPLDLKPEDGDLTDRARGQVEDFVTATFRVPLGEQAKGERVLWFKNWAQLQSVRGVDHVHVLIKDAPPKLLESWMN</sequence>
<name>A0A5N5CVB3_9PEZI</name>
<feature type="compositionally biased region" description="Polar residues" evidence="1">
    <location>
        <begin position="37"/>
        <end position="50"/>
    </location>
</feature>
<organism evidence="2 3">
    <name type="scientific">Lasiodiplodia theobromae</name>
    <dbReference type="NCBI Taxonomy" id="45133"/>
    <lineage>
        <taxon>Eukaryota</taxon>
        <taxon>Fungi</taxon>
        <taxon>Dikarya</taxon>
        <taxon>Ascomycota</taxon>
        <taxon>Pezizomycotina</taxon>
        <taxon>Dothideomycetes</taxon>
        <taxon>Dothideomycetes incertae sedis</taxon>
        <taxon>Botryosphaeriales</taxon>
        <taxon>Botryosphaeriaceae</taxon>
        <taxon>Lasiodiplodia</taxon>
    </lineage>
</organism>
<gene>
    <name evidence="2" type="primary">GIG1_0</name>
    <name evidence="2" type="ORF">DBV05_g12036</name>
</gene>
<accession>A0A5N5CVB3</accession>
<dbReference type="EMBL" id="VCHE01000205">
    <property type="protein sequence ID" value="KAB2569290.1"/>
    <property type="molecule type" value="Genomic_DNA"/>
</dbReference>
<dbReference type="Proteomes" id="UP000325902">
    <property type="component" value="Unassembled WGS sequence"/>
</dbReference>
<keyword evidence="3" id="KW-1185">Reference proteome</keyword>
<feature type="compositionally biased region" description="Low complexity" evidence="1">
    <location>
        <begin position="21"/>
        <end position="35"/>
    </location>
</feature>
<protein>
    <submittedName>
        <fullName evidence="2">N-acetylglucosamine-induced protein 1</fullName>
    </submittedName>
</protein>
<reference evidence="2 3" key="1">
    <citation type="journal article" date="2019" name="Sci. Rep.">
        <title>A multi-omics analysis of the grapevine pathogen Lasiodiplodia theobromae reveals that temperature affects the expression of virulence- and pathogenicity-related genes.</title>
        <authorList>
            <person name="Felix C."/>
            <person name="Meneses R."/>
            <person name="Goncalves M.F.M."/>
            <person name="Tilleman L."/>
            <person name="Duarte A.S."/>
            <person name="Jorrin-Novo J.V."/>
            <person name="Van de Peer Y."/>
            <person name="Deforce D."/>
            <person name="Van Nieuwerburgh F."/>
            <person name="Esteves A.C."/>
            <person name="Alves A."/>
        </authorList>
    </citation>
    <scope>NUCLEOTIDE SEQUENCE [LARGE SCALE GENOMIC DNA]</scope>
    <source>
        <strain evidence="2 3">LA-SOL3</strain>
    </source>
</reference>
<dbReference type="AlphaFoldDB" id="A0A5N5CVB3"/>
<evidence type="ECO:0000313" key="3">
    <source>
        <dbReference type="Proteomes" id="UP000325902"/>
    </source>
</evidence>
<dbReference type="GO" id="GO:0006044">
    <property type="term" value="P:N-acetylglucosamine metabolic process"/>
    <property type="evidence" value="ECO:0007669"/>
    <property type="project" value="TreeGrafter"/>
</dbReference>
<proteinExistence type="predicted"/>
<dbReference type="PANTHER" id="PTHR35020">
    <property type="entry name" value="N-ACETYLGLUCOSAMINE-INDUCED PROTEIN 1"/>
    <property type="match status" value="1"/>
</dbReference>
<evidence type="ECO:0000313" key="2">
    <source>
        <dbReference type="EMBL" id="KAB2569290.1"/>
    </source>
</evidence>
<dbReference type="OrthoDB" id="498286at2759"/>
<dbReference type="Pfam" id="PF12239">
    <property type="entry name" value="DUF3605"/>
    <property type="match status" value="1"/>
</dbReference>
<dbReference type="InterPro" id="IPR022036">
    <property type="entry name" value="DUF3605"/>
</dbReference>